<dbReference type="AlphaFoldDB" id="A0A1Y1S3M9"/>
<accession>A0A1Y1S3M9</accession>
<dbReference type="InterPro" id="IPR036322">
    <property type="entry name" value="WD40_repeat_dom_sf"/>
</dbReference>
<dbReference type="OrthoDB" id="364224at2759"/>
<proteinExistence type="predicted"/>
<dbReference type="EMBL" id="LWDP01000437">
    <property type="protein sequence ID" value="ORD92830.1"/>
    <property type="molecule type" value="Genomic_DNA"/>
</dbReference>
<dbReference type="SUPFAM" id="SSF50978">
    <property type="entry name" value="WD40 repeat-like"/>
    <property type="match status" value="1"/>
</dbReference>
<protein>
    <submittedName>
        <fullName evidence="1">Uncharacterized protein</fullName>
    </submittedName>
</protein>
<organism evidence="1 2">
    <name type="scientific">Enterospora canceri</name>
    <dbReference type="NCBI Taxonomy" id="1081671"/>
    <lineage>
        <taxon>Eukaryota</taxon>
        <taxon>Fungi</taxon>
        <taxon>Fungi incertae sedis</taxon>
        <taxon>Microsporidia</taxon>
        <taxon>Enterocytozoonidae</taxon>
        <taxon>Enterospora</taxon>
    </lineage>
</organism>
<sequence length="92" mass="9840">MSMKTTEVDFSTFSGLDVDFFGKCAVASSADGVVRILTVADGRLSQREELRCHGGPVTAAKFAEEGTAIFSADFTGLLVQWSKQGGLFQKKS</sequence>
<feature type="non-terminal residue" evidence="1">
    <location>
        <position position="92"/>
    </location>
</feature>
<gene>
    <name evidence="1" type="ORF">ECANGB1_168</name>
</gene>
<keyword evidence="2" id="KW-1185">Reference proteome</keyword>
<dbReference type="Gene3D" id="2.130.10.10">
    <property type="entry name" value="YVTN repeat-like/Quinoprotein amine dehydrogenase"/>
    <property type="match status" value="1"/>
</dbReference>
<dbReference type="VEuPathDB" id="MicrosporidiaDB:ECANGB1_168"/>
<name>A0A1Y1S3M9_9MICR</name>
<comment type="caution">
    <text evidence="1">The sequence shown here is derived from an EMBL/GenBank/DDBJ whole genome shotgun (WGS) entry which is preliminary data.</text>
</comment>
<evidence type="ECO:0000313" key="2">
    <source>
        <dbReference type="Proteomes" id="UP000192639"/>
    </source>
</evidence>
<reference evidence="1 2" key="1">
    <citation type="journal article" date="2017" name="Environ. Microbiol.">
        <title>Decay of the glycolytic pathway and adaptation to intranuclear parasitism within Enterocytozoonidae microsporidia.</title>
        <authorList>
            <person name="Wiredu Boakye D."/>
            <person name="Jaroenlak P."/>
            <person name="Prachumwat A."/>
            <person name="Williams T.A."/>
            <person name="Bateman K.S."/>
            <person name="Itsathitphaisarn O."/>
            <person name="Sritunyalucksana K."/>
            <person name="Paszkiewicz K.H."/>
            <person name="Moore K.A."/>
            <person name="Stentiford G.D."/>
            <person name="Williams B.A."/>
        </authorList>
    </citation>
    <scope>NUCLEOTIDE SEQUENCE [LARGE SCALE GENOMIC DNA]</scope>
    <source>
        <strain evidence="1 2">GB1</strain>
    </source>
</reference>
<dbReference type="Proteomes" id="UP000192639">
    <property type="component" value="Unassembled WGS sequence"/>
</dbReference>
<dbReference type="InterPro" id="IPR015943">
    <property type="entry name" value="WD40/YVTN_repeat-like_dom_sf"/>
</dbReference>
<evidence type="ECO:0000313" key="1">
    <source>
        <dbReference type="EMBL" id="ORD92830.1"/>
    </source>
</evidence>